<name>A0AAW2UHA1_9LAMI</name>
<reference evidence="2" key="1">
    <citation type="submission" date="2020-06" db="EMBL/GenBank/DDBJ databases">
        <authorList>
            <person name="Li T."/>
            <person name="Hu X."/>
            <person name="Zhang T."/>
            <person name="Song X."/>
            <person name="Zhang H."/>
            <person name="Dai N."/>
            <person name="Sheng W."/>
            <person name="Hou X."/>
            <person name="Wei L."/>
        </authorList>
    </citation>
    <scope>NUCLEOTIDE SEQUENCE</scope>
    <source>
        <strain evidence="2">KEN1</strain>
        <tissue evidence="2">Leaf</tissue>
    </source>
</reference>
<feature type="domain" description="Reverse transcriptase zinc-binding" evidence="1">
    <location>
        <begin position="359"/>
        <end position="438"/>
    </location>
</feature>
<dbReference type="PANTHER" id="PTHR33116">
    <property type="entry name" value="REVERSE TRANSCRIPTASE ZINC-BINDING DOMAIN-CONTAINING PROTEIN-RELATED-RELATED"/>
    <property type="match status" value="1"/>
</dbReference>
<proteinExistence type="predicted"/>
<protein>
    <recommendedName>
        <fullName evidence="1">Reverse transcriptase zinc-binding domain-containing protein</fullName>
    </recommendedName>
</protein>
<sequence>MDVTMSSVTRKLKLLKPVFRKLRKAKGDLASNVKQAVTFLARIQQLLMGNRNCTLFAGTGEMLSFVYSKVVAHEQLMLKQRAKLKWLKEGDVRHTISDIEAASLTQNITDQEVKEAVFDIADDKSPGPDGFSFGFFKDAWSMVGTEILSRYERTETRGPSLSLFICPYHGKINSVQVLQEALVEFSSLSGLKANPAKSPILLSKYAVSVQQQIEQLLGFTTGSLPIKYLGLPLISSRLTLAQCQPLLLKIDNRMAAWRSSRLSFAGRVQIIKSILGTLHNYWSSSFILPKGITKCIGSKLRSFLWKGCDSQGYAKVHWEQDPWLKGEILIQKYPRGPMLTSLSCDAKLQDVILDGKLTLSAAYSLFSPDGDKVFWACLFQSPFKIARTHFILWLAILGSLSTADKSWLHIPLVTCCLCDDEALETNNHIFCQCPFISQCLRILKREIRLTWLGSTWQQRVIWASKKWRRRQLMKAVDRATIAALIYHVWMERNKRRFQGSSTSPEAVARQTLEVVRCRILSENLPTSLQTSVLYRIWKIAWN</sequence>
<accession>A0AAW2UHA1</accession>
<dbReference type="EMBL" id="JACGWN010000012">
    <property type="protein sequence ID" value="KAL0415953.1"/>
    <property type="molecule type" value="Genomic_DNA"/>
</dbReference>
<reference evidence="2" key="2">
    <citation type="journal article" date="2024" name="Plant">
        <title>Genomic evolution and insights into agronomic trait innovations of Sesamum species.</title>
        <authorList>
            <person name="Miao H."/>
            <person name="Wang L."/>
            <person name="Qu L."/>
            <person name="Liu H."/>
            <person name="Sun Y."/>
            <person name="Le M."/>
            <person name="Wang Q."/>
            <person name="Wei S."/>
            <person name="Zheng Y."/>
            <person name="Lin W."/>
            <person name="Duan Y."/>
            <person name="Cao H."/>
            <person name="Xiong S."/>
            <person name="Wang X."/>
            <person name="Wei L."/>
            <person name="Li C."/>
            <person name="Ma Q."/>
            <person name="Ju M."/>
            <person name="Zhao R."/>
            <person name="Li G."/>
            <person name="Mu C."/>
            <person name="Tian Q."/>
            <person name="Mei H."/>
            <person name="Zhang T."/>
            <person name="Gao T."/>
            <person name="Zhang H."/>
        </authorList>
    </citation>
    <scope>NUCLEOTIDE SEQUENCE</scope>
    <source>
        <strain evidence="2">KEN1</strain>
    </source>
</reference>
<dbReference type="AlphaFoldDB" id="A0AAW2UHA1"/>
<organism evidence="2">
    <name type="scientific">Sesamum latifolium</name>
    <dbReference type="NCBI Taxonomy" id="2727402"/>
    <lineage>
        <taxon>Eukaryota</taxon>
        <taxon>Viridiplantae</taxon>
        <taxon>Streptophyta</taxon>
        <taxon>Embryophyta</taxon>
        <taxon>Tracheophyta</taxon>
        <taxon>Spermatophyta</taxon>
        <taxon>Magnoliopsida</taxon>
        <taxon>eudicotyledons</taxon>
        <taxon>Gunneridae</taxon>
        <taxon>Pentapetalae</taxon>
        <taxon>asterids</taxon>
        <taxon>lamiids</taxon>
        <taxon>Lamiales</taxon>
        <taxon>Pedaliaceae</taxon>
        <taxon>Sesamum</taxon>
    </lineage>
</organism>
<comment type="caution">
    <text evidence="2">The sequence shown here is derived from an EMBL/GenBank/DDBJ whole genome shotgun (WGS) entry which is preliminary data.</text>
</comment>
<gene>
    <name evidence="2" type="ORF">Slati_3427200</name>
</gene>
<dbReference type="PANTHER" id="PTHR33116:SF78">
    <property type="entry name" value="OS12G0587133 PROTEIN"/>
    <property type="match status" value="1"/>
</dbReference>
<evidence type="ECO:0000259" key="1">
    <source>
        <dbReference type="Pfam" id="PF13966"/>
    </source>
</evidence>
<dbReference type="Pfam" id="PF13966">
    <property type="entry name" value="zf-RVT"/>
    <property type="match status" value="1"/>
</dbReference>
<dbReference type="InterPro" id="IPR026960">
    <property type="entry name" value="RVT-Znf"/>
</dbReference>
<evidence type="ECO:0000313" key="2">
    <source>
        <dbReference type="EMBL" id="KAL0415953.1"/>
    </source>
</evidence>